<comment type="cofactor">
    <cofactor evidence="17">
        <name>heme b</name>
        <dbReference type="ChEBI" id="CHEBI:60344"/>
    </cofactor>
    <text evidence="17">Binds 1 heme b (iron(II)-protoporphyrin IX) group per subunit.</text>
</comment>
<dbReference type="Gramene" id="evm.model.07.1828">
    <property type="protein sequence ID" value="cds.evm.model.07.1828"/>
    <property type="gene ID" value="evm.TU.07.1828"/>
</dbReference>
<dbReference type="GO" id="GO:0140825">
    <property type="term" value="F:lactoperoxidase activity"/>
    <property type="evidence" value="ECO:0007669"/>
    <property type="project" value="UniProtKB-EC"/>
</dbReference>
<dbReference type="Pfam" id="PF00141">
    <property type="entry name" value="peroxidase"/>
    <property type="match status" value="2"/>
</dbReference>
<evidence type="ECO:0000313" key="22">
    <source>
        <dbReference type="EnsemblPlants" id="cds.evm.model.07.1828"/>
    </source>
</evidence>
<keyword evidence="20" id="KW-0812">Transmembrane</keyword>
<evidence type="ECO:0000256" key="15">
    <source>
        <dbReference type="PIRSR" id="PIRSR600823-1"/>
    </source>
</evidence>
<dbReference type="InterPro" id="IPR010255">
    <property type="entry name" value="Haem_peroxidase_sf"/>
</dbReference>
<protein>
    <recommendedName>
        <fullName evidence="4">peroxidase</fullName>
        <ecNumber evidence="4">1.11.1.7</ecNumber>
    </recommendedName>
</protein>
<dbReference type="InterPro" id="IPR019793">
    <property type="entry name" value="Peroxidases_heam-ligand_BS"/>
</dbReference>
<feature type="disulfide bond" evidence="19">
    <location>
        <begin position="696"/>
        <end position="761"/>
    </location>
</feature>
<feature type="binding site" evidence="17">
    <location>
        <position position="887"/>
    </location>
    <ligand>
        <name>Ca(2+)</name>
        <dbReference type="ChEBI" id="CHEBI:29108"/>
        <label>2</label>
    </ligand>
</feature>
<dbReference type="GO" id="GO:0020037">
    <property type="term" value="F:heme binding"/>
    <property type="evidence" value="ECO:0007669"/>
    <property type="project" value="InterPro"/>
</dbReference>
<evidence type="ECO:0000256" key="16">
    <source>
        <dbReference type="PIRSR" id="PIRSR600823-2"/>
    </source>
</evidence>
<dbReference type="AlphaFoldDB" id="A0A803Q409"/>
<evidence type="ECO:0000259" key="21">
    <source>
        <dbReference type="PROSITE" id="PS50873"/>
    </source>
</evidence>
<feature type="domain" description="Plant heme peroxidase family profile" evidence="21">
    <location>
        <begin position="686"/>
        <end position="966"/>
    </location>
</feature>
<accession>A0A803Q409</accession>
<name>A0A803Q409_CANSA</name>
<reference evidence="22" key="1">
    <citation type="submission" date="2018-11" db="EMBL/GenBank/DDBJ databases">
        <authorList>
            <person name="Grassa J C."/>
        </authorList>
    </citation>
    <scope>NUCLEOTIDE SEQUENCE [LARGE SCALE GENOMIC DNA]</scope>
</reference>
<proteinExistence type="inferred from homology"/>
<keyword evidence="5" id="KW-0964">Secreted</keyword>
<feature type="binding site" evidence="16">
    <location>
        <position position="807"/>
    </location>
    <ligand>
        <name>substrate</name>
    </ligand>
</feature>
<keyword evidence="10 17" id="KW-0106">Calcium</keyword>
<keyword evidence="14" id="KW-0376">Hydrogen peroxide</keyword>
<evidence type="ECO:0000256" key="20">
    <source>
        <dbReference type="SAM" id="Phobius"/>
    </source>
</evidence>
<dbReference type="Proteomes" id="UP000596661">
    <property type="component" value="Chromosome 7"/>
</dbReference>
<keyword evidence="6" id="KW-0575">Peroxidase</keyword>
<dbReference type="Pfam" id="PF12796">
    <property type="entry name" value="Ank_2"/>
    <property type="match status" value="1"/>
</dbReference>
<dbReference type="Gene3D" id="1.10.420.10">
    <property type="entry name" value="Peroxidase, domain 2"/>
    <property type="match status" value="2"/>
</dbReference>
<dbReference type="GO" id="GO:0006979">
    <property type="term" value="P:response to oxidative stress"/>
    <property type="evidence" value="ECO:0007669"/>
    <property type="project" value="InterPro"/>
</dbReference>
<dbReference type="CDD" id="cd00693">
    <property type="entry name" value="secretory_peroxidase"/>
    <property type="match status" value="2"/>
</dbReference>
<evidence type="ECO:0000256" key="3">
    <source>
        <dbReference type="ARBA" id="ARBA00006873"/>
    </source>
</evidence>
<comment type="cofactor">
    <cofactor evidence="17">
        <name>Ca(2+)</name>
        <dbReference type="ChEBI" id="CHEBI:29108"/>
    </cofactor>
    <text evidence="17">Binds 2 calcium ions per subunit.</text>
</comment>
<evidence type="ECO:0000256" key="8">
    <source>
        <dbReference type="ARBA" id="ARBA00022723"/>
    </source>
</evidence>
<sequence length="985" mass="109108">MAYKGSVAKSKTQLALGHVILINSMKASTIANLGAFVVAAFMRKRQSLHLLRKEAQEKNHSICIALYNAALNNDWKAAEKIISADTRVKTAAITKLEETILHVAVGAQNVEFVEKLLKLLSDEDVLLQDSRENTAFSYAAASGNVMIAQLLMRKNEGLPFIRGGEGVSPLYLAASFGRAQMASFLYPKTIHILQVGERRGLFLQCINFGIYDLALKMFKEDISLVRARDLSNNTALHILAGKPKAFPEQNKYIWMKHLMKSSNNDDHHDHMKESSNEALKLVRELWRETLNNKDENCFRQIIDTPSKLLFDATESGNFMFLFELIRVCPDLLIERNEDDQTIFHVAALKGHKRIFNLIHEIGFKKDIITSMEDKFGNNLLHLAGTFVASSHEYDYGMRKILQLRQEFEWFKGCDASILINSTSNKPSEKTAGPNLTVRGYELIDEAKRRLEAACPSKVSCADIITLATRDSVILAGGPDYAVPTGRRDGLISNPDEVNLPGPSQSVTSAFATFRDHGMTLNEMVALLGAHTVGFAHCNFFSNRLTDFQGTGKPDPTMDPNLVTKLKALCAVGSDPKVFLDQNTSNIFDNEFYRQIRLKRGVLKIDQELATDPASSSYVATLASNPRMFSRDFGNAMTKMGRIATVGSAGEIRKNCAVFNPRPKSLISSVLDIAEKIIDPYCCVFAQLTPFFYRVSCPKAERVVKQVVLEAFQKDSSITAGLLRMQFHDCFVRPSEKDAGPNLTVRGYELIDEAKRRLEIICPSQVSCADIITLATRDSVVLAGGPNYVVPTGRRDGLISNPDEVNLPGPDESITSAFATFKDNGMTLNEMVALLGAHTVGFAHCNFFSNRLTNFQGTGKPDPTMDPKLVTKLKALCAVGSAPKVFLDQNTSNVFDNEFYRQIRLKRGVLKIDQELATDPASSRYVSTLASNPALFSKDFGNAMTKMGRIATVGKEGEIRKNCAVFNPRPKSLISSVVDIVEEIIE</sequence>
<dbReference type="InterPro" id="IPR036770">
    <property type="entry name" value="Ankyrin_rpt-contain_sf"/>
</dbReference>
<dbReference type="InterPro" id="IPR002110">
    <property type="entry name" value="Ankyrin_rpt"/>
</dbReference>
<dbReference type="PRINTS" id="PR00458">
    <property type="entry name" value="PEROXIDASE"/>
</dbReference>
<evidence type="ECO:0000256" key="4">
    <source>
        <dbReference type="ARBA" id="ARBA00012313"/>
    </source>
</evidence>
<evidence type="ECO:0000256" key="11">
    <source>
        <dbReference type="ARBA" id="ARBA00023002"/>
    </source>
</evidence>
<evidence type="ECO:0000256" key="7">
    <source>
        <dbReference type="ARBA" id="ARBA00022617"/>
    </source>
</evidence>
<feature type="binding site" evidence="17">
    <location>
        <position position="890"/>
    </location>
    <ligand>
        <name>Ca(2+)</name>
        <dbReference type="ChEBI" id="CHEBI:29108"/>
        <label>2</label>
    </ligand>
</feature>
<dbReference type="PROSITE" id="PS00435">
    <property type="entry name" value="PEROXIDASE_1"/>
    <property type="match status" value="2"/>
</dbReference>
<feature type="disulfide bond" evidence="19">
    <location>
        <begin position="844"/>
        <end position="876"/>
    </location>
</feature>
<dbReference type="InterPro" id="IPR019794">
    <property type="entry name" value="Peroxidases_AS"/>
</dbReference>
<keyword evidence="9" id="KW-0732">Signal</keyword>
<dbReference type="GO" id="GO:0046872">
    <property type="term" value="F:metal ion binding"/>
    <property type="evidence" value="ECO:0007669"/>
    <property type="project" value="UniProtKB-KW"/>
</dbReference>
<dbReference type="InterPro" id="IPR002016">
    <property type="entry name" value="Haem_peroxidase"/>
</dbReference>
<feature type="binding site" evidence="17">
    <location>
        <position position="735"/>
    </location>
    <ligand>
        <name>Ca(2+)</name>
        <dbReference type="ChEBI" id="CHEBI:29108"/>
        <label>1</label>
    </ligand>
</feature>
<dbReference type="PROSITE" id="PS50873">
    <property type="entry name" value="PEROXIDASE_4"/>
    <property type="match status" value="2"/>
</dbReference>
<dbReference type="InterPro" id="IPR033905">
    <property type="entry name" value="Secretory_peroxidase"/>
</dbReference>
<dbReference type="FunFam" id="1.10.420.10:FF:000007">
    <property type="entry name" value="Peroxidase"/>
    <property type="match status" value="2"/>
</dbReference>
<dbReference type="EMBL" id="UZAU01000675">
    <property type="status" value="NOT_ANNOTATED_CDS"/>
    <property type="molecule type" value="Genomic_DNA"/>
</dbReference>
<keyword evidence="12 17" id="KW-0408">Iron</keyword>
<feature type="active site" description="Proton acceptor" evidence="15">
    <location>
        <position position="727"/>
    </location>
</feature>
<dbReference type="PANTHER" id="PTHR31517">
    <property type="match status" value="1"/>
</dbReference>
<keyword evidence="11" id="KW-0560">Oxidoreductase</keyword>
<keyword evidence="8 17" id="KW-0479">Metal-binding</keyword>
<feature type="disulfide bond" evidence="19">
    <location>
        <begin position="767"/>
        <end position="962"/>
    </location>
</feature>
<dbReference type="GO" id="GO:0042744">
    <property type="term" value="P:hydrogen peroxide catabolic process"/>
    <property type="evidence" value="ECO:0007669"/>
    <property type="project" value="UniProtKB-KW"/>
</dbReference>
<evidence type="ECO:0000256" key="9">
    <source>
        <dbReference type="ARBA" id="ARBA00022729"/>
    </source>
</evidence>
<comment type="similarity">
    <text evidence="3">Belongs to the peroxidase family. Ascorbate peroxidase subfamily.</text>
</comment>
<feature type="domain" description="Plant heme peroxidase family profile" evidence="21">
    <location>
        <begin position="409"/>
        <end position="659"/>
    </location>
</feature>
<evidence type="ECO:0000256" key="13">
    <source>
        <dbReference type="ARBA" id="ARBA00023157"/>
    </source>
</evidence>
<evidence type="ECO:0000256" key="14">
    <source>
        <dbReference type="ARBA" id="ARBA00023324"/>
    </source>
</evidence>
<dbReference type="Gene3D" id="1.25.40.20">
    <property type="entry name" value="Ankyrin repeat-containing domain"/>
    <property type="match status" value="1"/>
</dbReference>
<evidence type="ECO:0000256" key="1">
    <source>
        <dbReference type="ARBA" id="ARBA00000189"/>
    </source>
</evidence>
<evidence type="ECO:0000256" key="12">
    <source>
        <dbReference type="ARBA" id="ARBA00023004"/>
    </source>
</evidence>
<evidence type="ECO:0000313" key="23">
    <source>
        <dbReference type="Proteomes" id="UP000596661"/>
    </source>
</evidence>
<evidence type="ECO:0000256" key="5">
    <source>
        <dbReference type="ARBA" id="ARBA00022525"/>
    </source>
</evidence>
<feature type="site" description="Transition state stabilizer" evidence="18">
    <location>
        <position position="723"/>
    </location>
</feature>
<dbReference type="PROSITE" id="PS00436">
    <property type="entry name" value="PEROXIDASE_2"/>
    <property type="match status" value="1"/>
</dbReference>
<dbReference type="Gene3D" id="1.10.520.10">
    <property type="match status" value="2"/>
</dbReference>
<keyword evidence="7" id="KW-0349">Heme</keyword>
<evidence type="ECO:0000256" key="19">
    <source>
        <dbReference type="PIRSR" id="PIRSR600823-5"/>
    </source>
</evidence>
<keyword evidence="13 19" id="KW-1015">Disulfide bond</keyword>
<keyword evidence="20" id="KW-0472">Membrane</keyword>
<organism evidence="22 23">
    <name type="scientific">Cannabis sativa</name>
    <name type="common">Hemp</name>
    <name type="synonym">Marijuana</name>
    <dbReference type="NCBI Taxonomy" id="3483"/>
    <lineage>
        <taxon>Eukaryota</taxon>
        <taxon>Viridiplantae</taxon>
        <taxon>Streptophyta</taxon>
        <taxon>Embryophyta</taxon>
        <taxon>Tracheophyta</taxon>
        <taxon>Spermatophyta</taxon>
        <taxon>Magnoliopsida</taxon>
        <taxon>eudicotyledons</taxon>
        <taxon>Gunneridae</taxon>
        <taxon>Pentapetalae</taxon>
        <taxon>rosids</taxon>
        <taxon>fabids</taxon>
        <taxon>Rosales</taxon>
        <taxon>Cannabaceae</taxon>
        <taxon>Cannabis</taxon>
    </lineage>
</organism>
<evidence type="ECO:0000256" key="18">
    <source>
        <dbReference type="PIRSR" id="PIRSR600823-4"/>
    </source>
</evidence>
<dbReference type="EnsemblPlants" id="evm.model.07.1828">
    <property type="protein sequence ID" value="cds.evm.model.07.1828"/>
    <property type="gene ID" value="evm.TU.07.1828"/>
</dbReference>
<dbReference type="SUPFAM" id="SSF48403">
    <property type="entry name" value="Ankyrin repeat"/>
    <property type="match status" value="2"/>
</dbReference>
<feature type="binding site" evidence="17">
    <location>
        <position position="895"/>
    </location>
    <ligand>
        <name>Ca(2+)</name>
        <dbReference type="ChEBI" id="CHEBI:29108"/>
        <label>2</label>
    </ligand>
</feature>
<dbReference type="SUPFAM" id="SSF48113">
    <property type="entry name" value="Heme-dependent peroxidases"/>
    <property type="match status" value="2"/>
</dbReference>
<evidence type="ECO:0000256" key="10">
    <source>
        <dbReference type="ARBA" id="ARBA00022837"/>
    </source>
</evidence>
<feature type="transmembrane region" description="Helical" evidence="20">
    <location>
        <begin position="20"/>
        <end position="42"/>
    </location>
</feature>
<keyword evidence="20" id="KW-1133">Transmembrane helix</keyword>
<reference evidence="22" key="2">
    <citation type="submission" date="2021-03" db="UniProtKB">
        <authorList>
            <consortium name="EnsemblPlants"/>
        </authorList>
    </citation>
    <scope>IDENTIFICATION</scope>
</reference>
<dbReference type="EC" id="1.11.1.7" evidence="4"/>
<dbReference type="PRINTS" id="PR00461">
    <property type="entry name" value="PLPEROXIDASE"/>
</dbReference>
<feature type="binding site" evidence="17">
    <location>
        <position position="728"/>
    </location>
    <ligand>
        <name>Ca(2+)</name>
        <dbReference type="ChEBI" id="CHEBI:29108"/>
        <label>1</label>
    </ligand>
</feature>
<dbReference type="SMART" id="SM00248">
    <property type="entry name" value="ANK"/>
    <property type="match status" value="4"/>
</dbReference>
<feature type="binding site" description="axial binding residue" evidence="17">
    <location>
        <position position="837"/>
    </location>
    <ligand>
        <name>heme b</name>
        <dbReference type="ChEBI" id="CHEBI:60344"/>
    </ligand>
    <ligandPart>
        <name>Fe</name>
        <dbReference type="ChEBI" id="CHEBI:18248"/>
    </ligandPart>
</feature>
<dbReference type="InterPro" id="IPR000823">
    <property type="entry name" value="Peroxidase_pln"/>
</dbReference>
<comment type="function">
    <text evidence="2">Removal of H(2)O(2), oxidation of toxic reductants, biosynthesis and degradation of lignin, suberization, auxin catabolism, response to environmental stresses such as wounding, pathogen attack and oxidative stress. These functions might be dependent on each isozyme/isoform in each plant tissue.</text>
</comment>
<feature type="binding site" evidence="17">
    <location>
        <position position="838"/>
    </location>
    <ligand>
        <name>Ca(2+)</name>
        <dbReference type="ChEBI" id="CHEBI:29108"/>
        <label>2</label>
    </ligand>
</feature>
<comment type="catalytic activity">
    <reaction evidence="1">
        <text>2 a phenolic donor + H2O2 = 2 a phenolic radical donor + 2 H2O</text>
        <dbReference type="Rhea" id="RHEA:56136"/>
        <dbReference type="ChEBI" id="CHEBI:15377"/>
        <dbReference type="ChEBI" id="CHEBI:16240"/>
        <dbReference type="ChEBI" id="CHEBI:139520"/>
        <dbReference type="ChEBI" id="CHEBI:139521"/>
        <dbReference type="EC" id="1.11.1.7"/>
    </reaction>
</comment>
<keyword evidence="23" id="KW-1185">Reference proteome</keyword>
<evidence type="ECO:0000256" key="2">
    <source>
        <dbReference type="ARBA" id="ARBA00002322"/>
    </source>
</evidence>
<evidence type="ECO:0000256" key="17">
    <source>
        <dbReference type="PIRSR" id="PIRSR600823-3"/>
    </source>
</evidence>
<dbReference type="PANTHER" id="PTHR31517:SF59">
    <property type="entry name" value="PEROXIDASE"/>
    <property type="match status" value="1"/>
</dbReference>
<feature type="binding site" evidence="17">
    <location>
        <position position="731"/>
    </location>
    <ligand>
        <name>Ca(2+)</name>
        <dbReference type="ChEBI" id="CHEBI:29108"/>
        <label>1</label>
    </ligand>
</feature>
<evidence type="ECO:0000256" key="6">
    <source>
        <dbReference type="ARBA" id="ARBA00022559"/>
    </source>
</evidence>